<dbReference type="GO" id="GO:0001401">
    <property type="term" value="C:SAM complex"/>
    <property type="evidence" value="ECO:0007669"/>
    <property type="project" value="TreeGrafter"/>
</dbReference>
<comment type="caution">
    <text evidence="7">The sequence shown here is derived from an EMBL/GenBank/DDBJ whole genome shotgun (WGS) entry which is preliminary data.</text>
</comment>
<evidence type="ECO:0000256" key="5">
    <source>
        <dbReference type="ARBA" id="ARBA00023136"/>
    </source>
</evidence>
<proteinExistence type="inferred from homology"/>
<dbReference type="GO" id="GO:1990456">
    <property type="term" value="P:mitochondrion-endoplasmic reticulum membrane tethering"/>
    <property type="evidence" value="ECO:0007669"/>
    <property type="project" value="UniProtKB-UniRule"/>
</dbReference>
<dbReference type="GO" id="GO:0045040">
    <property type="term" value="P:protein insertion into mitochondrial outer membrane"/>
    <property type="evidence" value="ECO:0007669"/>
    <property type="project" value="UniProtKB-UniRule"/>
</dbReference>
<dbReference type="Proteomes" id="UP000009328">
    <property type="component" value="Unassembled WGS sequence"/>
</dbReference>
<evidence type="ECO:0000256" key="2">
    <source>
        <dbReference type="ARBA" id="ARBA00022692"/>
    </source>
</evidence>
<dbReference type="HOGENOM" id="CLU_026505_0_0_1"/>
<comment type="function">
    <text evidence="6">Component of the ERMES/MDM complex, which serves as a molecular tether to connect the endoplasmic reticulum and mitochondria. Components of this complex are involved in the control of mitochondrial shape and protein biogenesis and may function in phospholipid exchange. MDM10 is involved in the late assembly steps of the general translocase of the mitochondrial outer membrane (TOM complex). Functions in the TOM40-specific route of the assembly of outer membrane beta-barrel proteins, including the association of TOM40 with the receptor TOM22 and small TOM proteins. Can associate with the SAM(core) complex as well as the MDM12-MMM1 complex, both involved in late steps of the major beta-barrel assembly pathway, that is responsible for biogenesis of all outer membrane beta-barrel proteins. May act as a switch that shuttles between both complexes and channels precursor proteins into the TOM40-specific pathway. Plays a role in mitochondrial morphology and in the inheritance of mitochondria.</text>
</comment>
<dbReference type="PANTHER" id="PTHR28035:SF1">
    <property type="entry name" value="MITOCHONDRIAL DISTRIBUTION AND MORPHOLOGY PROTEIN 10"/>
    <property type="match status" value="1"/>
</dbReference>
<dbReference type="GO" id="GO:0015914">
    <property type="term" value="P:phospholipid transport"/>
    <property type="evidence" value="ECO:0007669"/>
    <property type="project" value="TreeGrafter"/>
</dbReference>
<dbReference type="InParanoid" id="K0K6H4"/>
<dbReference type="EMBL" id="CAIF01000001">
    <property type="protein sequence ID" value="CCH40540.1"/>
    <property type="molecule type" value="Genomic_DNA"/>
</dbReference>
<dbReference type="AlphaFoldDB" id="K0K6H4"/>
<dbReference type="HAMAP" id="MF_03102">
    <property type="entry name" value="Mdm10"/>
    <property type="match status" value="1"/>
</dbReference>
<dbReference type="eggNOG" id="ENOG502QUN5">
    <property type="taxonomic scope" value="Eukaryota"/>
</dbReference>
<dbReference type="Pfam" id="PF12519">
    <property type="entry name" value="MDM10"/>
    <property type="match status" value="3"/>
</dbReference>
<comment type="similarity">
    <text evidence="6">Belongs to the MDM10 family.</text>
</comment>
<gene>
    <name evidence="6" type="primary">MDM10</name>
    <name evidence="7" type="ORF">BN7_73</name>
</gene>
<dbReference type="FunCoup" id="K0K6H4">
    <property type="interactions" value="75"/>
</dbReference>
<keyword evidence="3 6" id="KW-1000">Mitochondrion outer membrane</keyword>
<comment type="subunit">
    <text evidence="6">Component of the ER-mitochondria encounter structure (ERMES) or MDM complex, composed of MMM1, MDM10, MDM12 and MDM34. Associates with the mitochondrial outer membrane sorting assembly machinery SAM(core) complex.</text>
</comment>
<dbReference type="GO" id="GO:0032865">
    <property type="term" value="C:ERMES complex"/>
    <property type="evidence" value="ECO:0007669"/>
    <property type="project" value="UniProtKB-UniRule"/>
</dbReference>
<sequence length="405" mass="45586">MECKSSNSRTYNQILNQFGTHYIANSSLEHKAAQRLTMYEFMEYILKSFYTSTGWNENNSYENIIATSQGDGTINGSLAYLYTSTPLKHVLGTKEISLQDAIQGYRVIRPPLYHTYNNGFIPFQPHSLYYGRMYFPGSALEAMVVKRISESSQLLVKCVSHENLKNNGTMTFYYQVDTGRLSSEYIFSTNEALLGFRCLYNFRQGAERLNTALYNNSSLSIGAEVWYGALNMSPGLSAALRYSTQSTYTGKPLTMTLACNPILGHISSTYSVRTSASSTFSSRYDFNIYSYDSDLSFGCELWNSSNHDLTKLPLKHIDPKLPPHSKHSPQDQTVIEAFENLVKETDFSSVVKIATTLNDRNLKLKWEGRFRDFLVSTGVDIGLDSNSIPSSVGIQKCGLQLQYSS</sequence>
<name>K0K6H4_WICCF</name>
<reference evidence="7 8" key="1">
    <citation type="journal article" date="2012" name="Eukaryot. Cell">
        <title>Draft genome sequence of Wickerhamomyces ciferrii NRRL Y-1031 F-60-10.</title>
        <authorList>
            <person name="Schneider J."/>
            <person name="Andrea H."/>
            <person name="Blom J."/>
            <person name="Jaenicke S."/>
            <person name="Ruckert C."/>
            <person name="Schorsch C."/>
            <person name="Szczepanowski R."/>
            <person name="Farwick M."/>
            <person name="Goesmann A."/>
            <person name="Puhler A."/>
            <person name="Schaffer S."/>
            <person name="Tauch A."/>
            <person name="Kohler T."/>
            <person name="Brinkrolf K."/>
        </authorList>
    </citation>
    <scope>NUCLEOTIDE SEQUENCE [LARGE SCALE GENOMIC DNA]</scope>
    <source>
        <strain evidence="8">ATCC 14091 / BCRC 22168 / CBS 111 / JCM 3599 / NBRC 0793 / NRRL Y-1031 F-60-10</strain>
    </source>
</reference>
<keyword evidence="8" id="KW-1185">Reference proteome</keyword>
<evidence type="ECO:0000256" key="6">
    <source>
        <dbReference type="HAMAP-Rule" id="MF_03102"/>
    </source>
</evidence>
<dbReference type="InterPro" id="IPR020863">
    <property type="entry name" value="MACPF_CS"/>
</dbReference>
<keyword evidence="5 6" id="KW-0472">Membrane</keyword>
<dbReference type="PANTHER" id="PTHR28035">
    <property type="entry name" value="MITOCHONDRIAL DISTRIBUTION AND MORPHOLOGY PROTEIN 10"/>
    <property type="match status" value="1"/>
</dbReference>
<dbReference type="PROSITE" id="PS00279">
    <property type="entry name" value="MACPF_1"/>
    <property type="match status" value="1"/>
</dbReference>
<evidence type="ECO:0000256" key="4">
    <source>
        <dbReference type="ARBA" id="ARBA00023128"/>
    </source>
</evidence>
<dbReference type="GO" id="GO:0070096">
    <property type="term" value="P:mitochondrial outer membrane translocase complex assembly"/>
    <property type="evidence" value="ECO:0007669"/>
    <property type="project" value="UniProtKB-UniRule"/>
</dbReference>
<dbReference type="STRING" id="1206466.K0K6H4"/>
<organism evidence="7 8">
    <name type="scientific">Wickerhamomyces ciferrii (strain ATCC 14091 / BCRC 22168 / CBS 111 / JCM 3599 / NBRC 0793 / NRRL Y-1031 F-60-10)</name>
    <name type="common">Yeast</name>
    <name type="synonym">Pichia ciferrii</name>
    <dbReference type="NCBI Taxonomy" id="1206466"/>
    <lineage>
        <taxon>Eukaryota</taxon>
        <taxon>Fungi</taxon>
        <taxon>Dikarya</taxon>
        <taxon>Ascomycota</taxon>
        <taxon>Saccharomycotina</taxon>
        <taxon>Saccharomycetes</taxon>
        <taxon>Phaffomycetales</taxon>
        <taxon>Wickerhamomycetaceae</taxon>
        <taxon>Wickerhamomyces</taxon>
    </lineage>
</organism>
<accession>K0K6H4</accession>
<evidence type="ECO:0000313" key="8">
    <source>
        <dbReference type="Proteomes" id="UP000009328"/>
    </source>
</evidence>
<evidence type="ECO:0000256" key="1">
    <source>
        <dbReference type="ARBA" id="ARBA00022452"/>
    </source>
</evidence>
<dbReference type="InterPro" id="IPR027539">
    <property type="entry name" value="Mdm10"/>
</dbReference>
<dbReference type="GO" id="GO:0051654">
    <property type="term" value="P:establishment of mitochondrion localization"/>
    <property type="evidence" value="ECO:0007669"/>
    <property type="project" value="TreeGrafter"/>
</dbReference>
<evidence type="ECO:0000313" key="7">
    <source>
        <dbReference type="EMBL" id="CCH40540.1"/>
    </source>
</evidence>
<comment type="domain">
    <text evidence="6">Lacks alpha-helical transmembrane segments, suggesting that it resides in the membrane via beta-sheet conformations similar to those predicted for other outer membrane proteins and porin.</text>
</comment>
<evidence type="ECO:0000256" key="3">
    <source>
        <dbReference type="ARBA" id="ARBA00022787"/>
    </source>
</evidence>
<keyword evidence="2 6" id="KW-0812">Transmembrane</keyword>
<protein>
    <recommendedName>
        <fullName evidence="6">Mitochondrial distribution and morphology protein 10</fullName>
    </recommendedName>
    <alternativeName>
        <fullName evidence="6">Mitochondrial inheritance component MDM10</fullName>
    </alternativeName>
</protein>
<keyword evidence="1 6" id="KW-1134">Transmembrane beta strand</keyword>
<keyword evidence="4 6" id="KW-0496">Mitochondrion</keyword>
<comment type="subcellular location">
    <subcellularLocation>
        <location evidence="6">Mitochondrion outer membrane</location>
        <topology evidence="6">Multi-pass membrane protein</topology>
    </subcellularLocation>
    <text evidence="6">The ERMES/MDM complex localizes to a few discrete foci (around 10 per single cell), that represent mitochondria-endoplasmic reticulum junctions. These foci are often found next to mtDNA nucleoids.</text>
</comment>